<name>A0ABW3FDG4_9HYPH</name>
<proteinExistence type="predicted"/>
<dbReference type="RefSeq" id="WP_377212372.1">
    <property type="nucleotide sequence ID" value="NZ_JBHTJV010000006.1"/>
</dbReference>
<organism evidence="2 3">
    <name type="scientific">Pseudahrensia aquimaris</name>
    <dbReference type="NCBI Taxonomy" id="744461"/>
    <lineage>
        <taxon>Bacteria</taxon>
        <taxon>Pseudomonadati</taxon>
        <taxon>Pseudomonadota</taxon>
        <taxon>Alphaproteobacteria</taxon>
        <taxon>Hyphomicrobiales</taxon>
        <taxon>Ahrensiaceae</taxon>
        <taxon>Pseudahrensia</taxon>
    </lineage>
</organism>
<accession>A0ABW3FDG4</accession>
<dbReference type="InterPro" id="IPR020290">
    <property type="entry name" value="Gp88"/>
</dbReference>
<keyword evidence="3" id="KW-1185">Reference proteome</keyword>
<dbReference type="Proteomes" id="UP001597101">
    <property type="component" value="Unassembled WGS sequence"/>
</dbReference>
<dbReference type="Pfam" id="PF17338">
    <property type="entry name" value="GP88"/>
    <property type="match status" value="1"/>
</dbReference>
<feature type="domain" description="Gene product 88" evidence="1">
    <location>
        <begin position="64"/>
        <end position="173"/>
    </location>
</feature>
<evidence type="ECO:0000259" key="1">
    <source>
        <dbReference type="Pfam" id="PF17338"/>
    </source>
</evidence>
<reference evidence="3" key="1">
    <citation type="journal article" date="2019" name="Int. J. Syst. Evol. Microbiol.">
        <title>The Global Catalogue of Microorganisms (GCM) 10K type strain sequencing project: providing services to taxonomists for standard genome sequencing and annotation.</title>
        <authorList>
            <consortium name="The Broad Institute Genomics Platform"/>
            <consortium name="The Broad Institute Genome Sequencing Center for Infectious Disease"/>
            <person name="Wu L."/>
            <person name="Ma J."/>
        </authorList>
    </citation>
    <scope>NUCLEOTIDE SEQUENCE [LARGE SCALE GENOMIC DNA]</scope>
    <source>
        <strain evidence="3">CCUG 60023</strain>
    </source>
</reference>
<evidence type="ECO:0000313" key="3">
    <source>
        <dbReference type="Proteomes" id="UP001597101"/>
    </source>
</evidence>
<evidence type="ECO:0000313" key="2">
    <source>
        <dbReference type="EMBL" id="MFD0916509.1"/>
    </source>
</evidence>
<gene>
    <name evidence="2" type="ORF">ACFQ14_08830</name>
</gene>
<sequence length="251" mass="28868">MKQNRKPKQRHTSKKRLSPICLAADDPAIIEKRSLHPNRVRDPNETEWVLKSGMHSRKYGDRVAKGTWVNFPVFSFTLEERATCPAHCSQFAICFGNRMSQPRAYRYRHGQALTDQLETEFQILSLEPETAPGTVVRAHTLGDFYSISYVSWWAEQLARHSSLHVWGYTAWTPDCHIGIAIAQVKRDFPNRFRVRWSNRPGEEDSVSVVSGLDKVPNDGSIVCPYDIQRVKNCAECGICWESRKHVVFLEH</sequence>
<dbReference type="EMBL" id="JBHTJV010000006">
    <property type="protein sequence ID" value="MFD0916509.1"/>
    <property type="molecule type" value="Genomic_DNA"/>
</dbReference>
<protein>
    <recommendedName>
        <fullName evidence="1">Gene product 88 domain-containing protein</fullName>
    </recommendedName>
</protein>
<comment type="caution">
    <text evidence="2">The sequence shown here is derived from an EMBL/GenBank/DDBJ whole genome shotgun (WGS) entry which is preliminary data.</text>
</comment>